<dbReference type="RefSeq" id="WP_112747246.1">
    <property type="nucleotide sequence ID" value="NZ_QMFY01000005.1"/>
</dbReference>
<dbReference type="EMBL" id="QMFY01000005">
    <property type="protein sequence ID" value="RAW01091.1"/>
    <property type="molecule type" value="Genomic_DNA"/>
</dbReference>
<dbReference type="PANTHER" id="PTHR30471">
    <property type="entry name" value="DNA REPAIR PROTEIN RADC"/>
    <property type="match status" value="1"/>
</dbReference>
<keyword evidence="5" id="KW-0482">Metalloprotease</keyword>
<dbReference type="Pfam" id="PF04002">
    <property type="entry name" value="RadC"/>
    <property type="match status" value="1"/>
</dbReference>
<sequence length="156" mass="17229">MENIKDQSKKLEVAEIQLSYKSNVKASDRPKISGSRDAKNVLMNSWDLSRIELLEQFKVLFTNRANQVLGILELSTGGMYATVVDPKLVFVAALKAGASGIILSHNHPSGNVMPSQADIDLTKKIKDGAKLLEIQLLDHIIITNEKYYSFGDEGLI</sequence>
<keyword evidence="3" id="KW-0378">Hydrolase</keyword>
<keyword evidence="2" id="KW-0479">Metal-binding</keyword>
<dbReference type="InterPro" id="IPR020891">
    <property type="entry name" value="UPF0758_CS"/>
</dbReference>
<dbReference type="GO" id="GO:0006508">
    <property type="term" value="P:proteolysis"/>
    <property type="evidence" value="ECO:0007669"/>
    <property type="project" value="UniProtKB-KW"/>
</dbReference>
<evidence type="ECO:0000256" key="1">
    <source>
        <dbReference type="ARBA" id="ARBA00022670"/>
    </source>
</evidence>
<dbReference type="PROSITE" id="PS01302">
    <property type="entry name" value="UPF0758"/>
    <property type="match status" value="1"/>
</dbReference>
<proteinExistence type="predicted"/>
<dbReference type="PANTHER" id="PTHR30471:SF3">
    <property type="entry name" value="UPF0758 PROTEIN YEES-RELATED"/>
    <property type="match status" value="1"/>
</dbReference>
<dbReference type="CDD" id="cd08071">
    <property type="entry name" value="MPN_DUF2466"/>
    <property type="match status" value="1"/>
</dbReference>
<name>A0A364Y4X3_9BACT</name>
<keyword evidence="4" id="KW-0862">Zinc</keyword>
<dbReference type="InterPro" id="IPR037518">
    <property type="entry name" value="MPN"/>
</dbReference>
<evidence type="ECO:0000313" key="7">
    <source>
        <dbReference type="EMBL" id="RAW01091.1"/>
    </source>
</evidence>
<keyword evidence="8" id="KW-1185">Reference proteome</keyword>
<dbReference type="Proteomes" id="UP000251889">
    <property type="component" value="Unassembled WGS sequence"/>
</dbReference>
<dbReference type="AlphaFoldDB" id="A0A364Y4X3"/>
<keyword evidence="1" id="KW-0645">Protease</keyword>
<evidence type="ECO:0000313" key="8">
    <source>
        <dbReference type="Proteomes" id="UP000251889"/>
    </source>
</evidence>
<dbReference type="GO" id="GO:0008237">
    <property type="term" value="F:metallopeptidase activity"/>
    <property type="evidence" value="ECO:0007669"/>
    <property type="project" value="UniProtKB-KW"/>
</dbReference>
<comment type="caution">
    <text evidence="7">The sequence shown here is derived from an EMBL/GenBank/DDBJ whole genome shotgun (WGS) entry which is preliminary data.</text>
</comment>
<reference evidence="7 8" key="1">
    <citation type="submission" date="2018-06" db="EMBL/GenBank/DDBJ databases">
        <title>Chryseolinea flavus sp. nov., a member of the phylum Bacteroidetes isolated from soil.</title>
        <authorList>
            <person name="Li Y."/>
            <person name="Wang J."/>
        </authorList>
    </citation>
    <scope>NUCLEOTIDE SEQUENCE [LARGE SCALE GENOMIC DNA]</scope>
    <source>
        <strain evidence="7 8">SDU1-6</strain>
    </source>
</reference>
<dbReference type="InterPro" id="IPR001405">
    <property type="entry name" value="UPF0758"/>
</dbReference>
<dbReference type="OrthoDB" id="9804482at2"/>
<accession>A0A364Y4X3</accession>
<dbReference type="InterPro" id="IPR025657">
    <property type="entry name" value="RadC_JAB"/>
</dbReference>
<dbReference type="GO" id="GO:0046872">
    <property type="term" value="F:metal ion binding"/>
    <property type="evidence" value="ECO:0007669"/>
    <property type="project" value="UniProtKB-KW"/>
</dbReference>
<protein>
    <submittedName>
        <fullName evidence="7">DNA repair protein</fullName>
    </submittedName>
</protein>
<dbReference type="Gene3D" id="3.40.140.10">
    <property type="entry name" value="Cytidine Deaminase, domain 2"/>
    <property type="match status" value="1"/>
</dbReference>
<dbReference type="PROSITE" id="PS50249">
    <property type="entry name" value="MPN"/>
    <property type="match status" value="1"/>
</dbReference>
<evidence type="ECO:0000256" key="2">
    <source>
        <dbReference type="ARBA" id="ARBA00022723"/>
    </source>
</evidence>
<gene>
    <name evidence="7" type="ORF">DQQ10_12750</name>
</gene>
<feature type="domain" description="MPN" evidence="6">
    <location>
        <begin position="31"/>
        <end position="156"/>
    </location>
</feature>
<evidence type="ECO:0000256" key="3">
    <source>
        <dbReference type="ARBA" id="ARBA00022801"/>
    </source>
</evidence>
<evidence type="ECO:0000259" key="6">
    <source>
        <dbReference type="PROSITE" id="PS50249"/>
    </source>
</evidence>
<organism evidence="7 8">
    <name type="scientific">Pseudochryseolinea flava</name>
    <dbReference type="NCBI Taxonomy" id="2059302"/>
    <lineage>
        <taxon>Bacteria</taxon>
        <taxon>Pseudomonadati</taxon>
        <taxon>Bacteroidota</taxon>
        <taxon>Cytophagia</taxon>
        <taxon>Cytophagales</taxon>
        <taxon>Fulvivirgaceae</taxon>
        <taxon>Pseudochryseolinea</taxon>
    </lineage>
</organism>
<evidence type="ECO:0000256" key="5">
    <source>
        <dbReference type="ARBA" id="ARBA00023049"/>
    </source>
</evidence>
<evidence type="ECO:0000256" key="4">
    <source>
        <dbReference type="ARBA" id="ARBA00022833"/>
    </source>
</evidence>